<evidence type="ECO:0000256" key="4">
    <source>
        <dbReference type="ARBA" id="ARBA00022692"/>
    </source>
</evidence>
<evidence type="ECO:0000256" key="2">
    <source>
        <dbReference type="ARBA" id="ARBA00022448"/>
    </source>
</evidence>
<evidence type="ECO:0000313" key="9">
    <source>
        <dbReference type="EMBL" id="GGC53412.1"/>
    </source>
</evidence>
<dbReference type="Pfam" id="PF00528">
    <property type="entry name" value="BPD_transp_1"/>
    <property type="match status" value="1"/>
</dbReference>
<protein>
    <submittedName>
        <fullName evidence="9">ABC transporter permease</fullName>
    </submittedName>
</protein>
<keyword evidence="2 7" id="KW-0813">Transport</keyword>
<comment type="subcellular location">
    <subcellularLocation>
        <location evidence="1 7">Cell membrane</location>
        <topology evidence="1 7">Multi-pass membrane protein</topology>
    </subcellularLocation>
</comment>
<feature type="transmembrane region" description="Helical" evidence="7">
    <location>
        <begin position="182"/>
        <end position="203"/>
    </location>
</feature>
<feature type="transmembrane region" description="Helical" evidence="7">
    <location>
        <begin position="130"/>
        <end position="152"/>
    </location>
</feature>
<evidence type="ECO:0000256" key="7">
    <source>
        <dbReference type="RuleBase" id="RU363032"/>
    </source>
</evidence>
<dbReference type="InterPro" id="IPR035906">
    <property type="entry name" value="MetI-like_sf"/>
</dbReference>
<reference evidence="9" key="2">
    <citation type="submission" date="2020-09" db="EMBL/GenBank/DDBJ databases">
        <authorList>
            <person name="Sun Q."/>
            <person name="Zhou Y."/>
        </authorList>
    </citation>
    <scope>NUCLEOTIDE SEQUENCE</scope>
    <source>
        <strain evidence="9">CGMCC 1.12919</strain>
    </source>
</reference>
<sequence length="255" mass="26569">MEPRHALDVVKAVVPPLATGVVIVAVWAWATRPGGLDAFVLPSPMAVLRALYQGWIGGTLLPHALATGKAALGGLVIGALAGLASGALIVLIRPLEYLMMPLVTALQSVPKIALAPLIISYFGFGLESKVFTVALLCFFPLFVAAATGMRAVDPRLLDMYRAFSASPLHILLHARLPAAAPYVFGALQIAVVLALIGCVVSEFVASTEGLGFIIKSGSGELDIAGMFAAILSLSAMGVAAGLLVKEAQRRIVFWS</sequence>
<dbReference type="EMBL" id="BMGG01000002">
    <property type="protein sequence ID" value="GGC53412.1"/>
    <property type="molecule type" value="Genomic_DNA"/>
</dbReference>
<dbReference type="SUPFAM" id="SSF161098">
    <property type="entry name" value="MetI-like"/>
    <property type="match status" value="1"/>
</dbReference>
<dbReference type="Gene3D" id="1.10.3720.10">
    <property type="entry name" value="MetI-like"/>
    <property type="match status" value="1"/>
</dbReference>
<keyword evidence="3" id="KW-1003">Cell membrane</keyword>
<feature type="transmembrane region" description="Helical" evidence="7">
    <location>
        <begin position="223"/>
        <end position="244"/>
    </location>
</feature>
<accession>A0A916TZ31</accession>
<evidence type="ECO:0000259" key="8">
    <source>
        <dbReference type="PROSITE" id="PS50928"/>
    </source>
</evidence>
<dbReference type="GO" id="GO:0055085">
    <property type="term" value="P:transmembrane transport"/>
    <property type="evidence" value="ECO:0007669"/>
    <property type="project" value="InterPro"/>
</dbReference>
<feature type="domain" description="ABC transmembrane type-1" evidence="8">
    <location>
        <begin position="64"/>
        <end position="244"/>
    </location>
</feature>
<proteinExistence type="inferred from homology"/>
<dbReference type="AlphaFoldDB" id="A0A916TZ31"/>
<dbReference type="Proteomes" id="UP000637002">
    <property type="component" value="Unassembled WGS sequence"/>
</dbReference>
<evidence type="ECO:0000256" key="6">
    <source>
        <dbReference type="ARBA" id="ARBA00023136"/>
    </source>
</evidence>
<comment type="caution">
    <text evidence="9">The sequence shown here is derived from an EMBL/GenBank/DDBJ whole genome shotgun (WGS) entry which is preliminary data.</text>
</comment>
<keyword evidence="6 7" id="KW-0472">Membrane</keyword>
<organism evidence="9 10">
    <name type="scientific">Chelatococcus reniformis</name>
    <dbReference type="NCBI Taxonomy" id="1494448"/>
    <lineage>
        <taxon>Bacteria</taxon>
        <taxon>Pseudomonadati</taxon>
        <taxon>Pseudomonadota</taxon>
        <taxon>Alphaproteobacteria</taxon>
        <taxon>Hyphomicrobiales</taxon>
        <taxon>Chelatococcaceae</taxon>
        <taxon>Chelatococcus</taxon>
    </lineage>
</organism>
<reference evidence="9" key="1">
    <citation type="journal article" date="2014" name="Int. J. Syst. Evol. Microbiol.">
        <title>Complete genome sequence of Corynebacterium casei LMG S-19264T (=DSM 44701T), isolated from a smear-ripened cheese.</title>
        <authorList>
            <consortium name="US DOE Joint Genome Institute (JGI-PGF)"/>
            <person name="Walter F."/>
            <person name="Albersmeier A."/>
            <person name="Kalinowski J."/>
            <person name="Ruckert C."/>
        </authorList>
    </citation>
    <scope>NUCLEOTIDE SEQUENCE</scope>
    <source>
        <strain evidence="9">CGMCC 1.12919</strain>
    </source>
</reference>
<dbReference type="GO" id="GO:0005886">
    <property type="term" value="C:plasma membrane"/>
    <property type="evidence" value="ECO:0007669"/>
    <property type="project" value="UniProtKB-SubCell"/>
</dbReference>
<dbReference type="PROSITE" id="PS50928">
    <property type="entry name" value="ABC_TM1"/>
    <property type="match status" value="1"/>
</dbReference>
<comment type="similarity">
    <text evidence="7">Belongs to the binding-protein-dependent transport system permease family.</text>
</comment>
<dbReference type="InterPro" id="IPR000515">
    <property type="entry name" value="MetI-like"/>
</dbReference>
<dbReference type="PANTHER" id="PTHR30151">
    <property type="entry name" value="ALKANE SULFONATE ABC TRANSPORTER-RELATED, MEMBRANE SUBUNIT"/>
    <property type="match status" value="1"/>
</dbReference>
<evidence type="ECO:0000256" key="5">
    <source>
        <dbReference type="ARBA" id="ARBA00022989"/>
    </source>
</evidence>
<feature type="transmembrane region" description="Helical" evidence="7">
    <location>
        <begin position="70"/>
        <end position="92"/>
    </location>
</feature>
<keyword evidence="5 7" id="KW-1133">Transmembrane helix</keyword>
<evidence type="ECO:0000256" key="3">
    <source>
        <dbReference type="ARBA" id="ARBA00022475"/>
    </source>
</evidence>
<feature type="transmembrane region" description="Helical" evidence="7">
    <location>
        <begin position="12"/>
        <end position="30"/>
    </location>
</feature>
<gene>
    <name evidence="9" type="ORF">GCM10010994_10560</name>
</gene>
<keyword evidence="10" id="KW-1185">Reference proteome</keyword>
<name>A0A916TZ31_9HYPH</name>
<dbReference type="CDD" id="cd06261">
    <property type="entry name" value="TM_PBP2"/>
    <property type="match status" value="1"/>
</dbReference>
<keyword evidence="4 7" id="KW-0812">Transmembrane</keyword>
<feature type="transmembrane region" description="Helical" evidence="7">
    <location>
        <begin position="104"/>
        <end position="124"/>
    </location>
</feature>
<evidence type="ECO:0000256" key="1">
    <source>
        <dbReference type="ARBA" id="ARBA00004651"/>
    </source>
</evidence>
<dbReference type="PANTHER" id="PTHR30151:SF20">
    <property type="entry name" value="ABC TRANSPORTER PERMEASE PROTEIN HI_0355-RELATED"/>
    <property type="match status" value="1"/>
</dbReference>
<evidence type="ECO:0000313" key="10">
    <source>
        <dbReference type="Proteomes" id="UP000637002"/>
    </source>
</evidence>